<dbReference type="Gene3D" id="3.40.50.1820">
    <property type="entry name" value="alpha/beta hydrolase"/>
    <property type="match status" value="1"/>
</dbReference>
<proteinExistence type="predicted"/>
<keyword evidence="3" id="KW-1185">Reference proteome</keyword>
<evidence type="ECO:0008006" key="4">
    <source>
        <dbReference type="Google" id="ProtNLM"/>
    </source>
</evidence>
<comment type="caution">
    <text evidence="2">The sequence shown here is derived from an EMBL/GenBank/DDBJ whole genome shotgun (WGS) entry which is preliminary data.</text>
</comment>
<organism evidence="2 3">
    <name type="scientific">Bordetella petrii</name>
    <dbReference type="NCBI Taxonomy" id="94624"/>
    <lineage>
        <taxon>Bacteria</taxon>
        <taxon>Pseudomonadati</taxon>
        <taxon>Pseudomonadota</taxon>
        <taxon>Betaproteobacteria</taxon>
        <taxon>Burkholderiales</taxon>
        <taxon>Alcaligenaceae</taxon>
        <taxon>Bordetella</taxon>
    </lineage>
</organism>
<feature type="region of interest" description="Disordered" evidence="1">
    <location>
        <begin position="1"/>
        <end position="24"/>
    </location>
</feature>
<protein>
    <recommendedName>
        <fullName evidence="4">Peptidase S9 prolyl oligopeptidase catalytic domain-containing protein</fullName>
    </recommendedName>
</protein>
<accession>A0ABT7VXU5</accession>
<dbReference type="EMBL" id="JAUDJE010000001">
    <property type="protein sequence ID" value="MDM9557755.1"/>
    <property type="molecule type" value="Genomic_DNA"/>
</dbReference>
<evidence type="ECO:0000256" key="1">
    <source>
        <dbReference type="SAM" id="MobiDB-lite"/>
    </source>
</evidence>
<gene>
    <name evidence="2" type="ORF">QUC21_01890</name>
</gene>
<dbReference type="SUPFAM" id="SSF53474">
    <property type="entry name" value="alpha/beta-Hydrolases"/>
    <property type="match status" value="1"/>
</dbReference>
<reference evidence="2" key="1">
    <citation type="submission" date="2023-06" db="EMBL/GenBank/DDBJ databases">
        <title>full genome analysis of Phenantherene degrader P3.</title>
        <authorList>
            <person name="Akbar A."/>
            <person name="Rahmeh R."/>
            <person name="Kishk M."/>
        </authorList>
    </citation>
    <scope>NUCLEOTIDE SEQUENCE</scope>
    <source>
        <strain evidence="2">P3</strain>
    </source>
</reference>
<name>A0ABT7VXU5_9BORD</name>
<sequence>MSGIVMQIRPKSVTGEPSGSVNSLGPHFRPTDDLTPKANHYASLEAFDAAELGEGRFSITINEGHFECRLHLRPEHARLFIVFTSSHTAEAPLPAFQRVDQANSLPGSTLYISDPTLFVDRSLTLGWYLGTSQHDWTQAIIQLVQRMIGKLGLSVEDIFTLGTAGAGFAALQVACGLGPATAIAINPHTDVRRYYASIVNTFLGACFGDGATVQDNTDQLDRRLSAIAALQGSAETKIVYVQNRNNPHVYQNHFLPFCQAFGLNPADETCRDDTMELVMYSAPPKMLQAPPGIFSAIISHAIALNNGESPDTIPSQSGIGTVSVQGTPVVRRDYIKKEAPPPAMLQTPWRDFDSIESYGKTRLKNGRFSVAVPSGNKFECLLLRKPAAKRLFVMLTGARNWKIRGPEFSRLTWHPSLPGTALYVTDPAMTRKKLALAWYVGTQTENWIQSLAELIQATCRKLHLKTRDVIVYGSSGGGFGALTLAAALGDATAVAVNPQTHVLNYHPRTVNNFLKVAFGVATSEELDPQTIDQRFSAIEAIKRAPNVKVLYLQSTGDKHHYEQHYRPFCASLDLPIKGGQARGGLLETWTYTDRPGHRGEPEKLVPDILKRAVALSKL</sequence>
<dbReference type="InterPro" id="IPR029058">
    <property type="entry name" value="AB_hydrolase_fold"/>
</dbReference>
<dbReference type="Proteomes" id="UP001175604">
    <property type="component" value="Unassembled WGS sequence"/>
</dbReference>
<evidence type="ECO:0000313" key="3">
    <source>
        <dbReference type="Proteomes" id="UP001175604"/>
    </source>
</evidence>
<evidence type="ECO:0000313" key="2">
    <source>
        <dbReference type="EMBL" id="MDM9557755.1"/>
    </source>
</evidence>
<dbReference type="RefSeq" id="WP_289784206.1">
    <property type="nucleotide sequence ID" value="NZ_JAUDJE010000001.1"/>
</dbReference>